<name>A0A517ZE88_9PLAN</name>
<evidence type="ECO:0000313" key="2">
    <source>
        <dbReference type="EMBL" id="QDU40775.1"/>
    </source>
</evidence>
<evidence type="ECO:0000313" key="3">
    <source>
        <dbReference type="Proteomes" id="UP000320496"/>
    </source>
</evidence>
<feature type="domain" description="Sialidase" evidence="1">
    <location>
        <begin position="166"/>
        <end position="362"/>
    </location>
</feature>
<organism evidence="2 3">
    <name type="scientific">Maioricimonas rarisocia</name>
    <dbReference type="NCBI Taxonomy" id="2528026"/>
    <lineage>
        <taxon>Bacteria</taxon>
        <taxon>Pseudomonadati</taxon>
        <taxon>Planctomycetota</taxon>
        <taxon>Planctomycetia</taxon>
        <taxon>Planctomycetales</taxon>
        <taxon>Planctomycetaceae</taxon>
        <taxon>Maioricimonas</taxon>
    </lineage>
</organism>
<dbReference type="AlphaFoldDB" id="A0A517ZE88"/>
<dbReference type="KEGG" id="mri:Mal4_51350"/>
<accession>A0A517ZE88</accession>
<proteinExistence type="predicted"/>
<dbReference type="OrthoDB" id="7294637at2"/>
<keyword evidence="3" id="KW-1185">Reference proteome</keyword>
<dbReference type="Proteomes" id="UP000320496">
    <property type="component" value="Chromosome"/>
</dbReference>
<dbReference type="CDD" id="cd15482">
    <property type="entry name" value="Sialidase_non-viral"/>
    <property type="match status" value="1"/>
</dbReference>
<dbReference type="EMBL" id="CP036275">
    <property type="protein sequence ID" value="QDU40775.1"/>
    <property type="molecule type" value="Genomic_DNA"/>
</dbReference>
<reference evidence="2 3" key="1">
    <citation type="submission" date="2019-02" db="EMBL/GenBank/DDBJ databases">
        <title>Deep-cultivation of Planctomycetes and their phenomic and genomic characterization uncovers novel biology.</title>
        <authorList>
            <person name="Wiegand S."/>
            <person name="Jogler M."/>
            <person name="Boedeker C."/>
            <person name="Pinto D."/>
            <person name="Vollmers J."/>
            <person name="Rivas-Marin E."/>
            <person name="Kohn T."/>
            <person name="Peeters S.H."/>
            <person name="Heuer A."/>
            <person name="Rast P."/>
            <person name="Oberbeckmann S."/>
            <person name="Bunk B."/>
            <person name="Jeske O."/>
            <person name="Meyerdierks A."/>
            <person name="Storesund J.E."/>
            <person name="Kallscheuer N."/>
            <person name="Luecker S."/>
            <person name="Lage O.M."/>
            <person name="Pohl T."/>
            <person name="Merkel B.J."/>
            <person name="Hornburger P."/>
            <person name="Mueller R.-W."/>
            <person name="Bruemmer F."/>
            <person name="Labrenz M."/>
            <person name="Spormann A.M."/>
            <person name="Op den Camp H."/>
            <person name="Overmann J."/>
            <person name="Amann R."/>
            <person name="Jetten M.S.M."/>
            <person name="Mascher T."/>
            <person name="Medema M.H."/>
            <person name="Devos D.P."/>
            <person name="Kaster A.-K."/>
            <person name="Ovreas L."/>
            <person name="Rohde M."/>
            <person name="Galperin M.Y."/>
            <person name="Jogler C."/>
        </authorList>
    </citation>
    <scope>NUCLEOTIDE SEQUENCE [LARGE SCALE GENOMIC DNA]</scope>
    <source>
        <strain evidence="2 3">Mal4</strain>
    </source>
</reference>
<dbReference type="SUPFAM" id="SSF50939">
    <property type="entry name" value="Sialidases"/>
    <property type="match status" value="1"/>
</dbReference>
<evidence type="ECO:0000259" key="1">
    <source>
        <dbReference type="Pfam" id="PF13088"/>
    </source>
</evidence>
<dbReference type="Gene3D" id="2.120.10.10">
    <property type="match status" value="1"/>
</dbReference>
<dbReference type="PANTHER" id="PTHR43752">
    <property type="entry name" value="BNR/ASP-BOX REPEAT FAMILY PROTEIN"/>
    <property type="match status" value="1"/>
</dbReference>
<dbReference type="PROSITE" id="PS51318">
    <property type="entry name" value="TAT"/>
    <property type="match status" value="1"/>
</dbReference>
<gene>
    <name evidence="2" type="ORF">Mal4_51350</name>
</gene>
<sequence length="387" mass="43212">MTEPALSRRDVLRAGALAVGASLAGTTLAASGNTSNVLETRVITHQPHLYHGWPTLTRQKSGRLLLVWSGRREAHVCPFGTVEMMTSDDEGATWTWPRTLLDSALDDRDAGILETQSGTLLVTTFTSLAYEPILERAEREQSWDEDRLARWQAARDRLSAKQRKQELGTWMLRSTDNGLTWSARYDSLVNSPHGPTQLADGRILYAGKQLWRDTPRIGVSVSDDDGQSWNWLAEIPTRPGDDPNQYHELHAVETAGGRIIAQIRNHNKQTHYETLQTHSDDGGTTWSVPETTGVWGYPTHLLRLRDDRIVMSYGHRRAPIGNQARVSSDEGRTWSEPILISADAASGDLGYPSTVELTDGTLLTVWYEKMADAPLAVLRQARWQLNV</sequence>
<dbReference type="Pfam" id="PF13088">
    <property type="entry name" value="BNR_2"/>
    <property type="match status" value="1"/>
</dbReference>
<dbReference type="InterPro" id="IPR036278">
    <property type="entry name" value="Sialidase_sf"/>
</dbReference>
<dbReference type="InterPro" id="IPR011040">
    <property type="entry name" value="Sialidase"/>
</dbReference>
<protein>
    <submittedName>
        <fullName evidence="2">BNR/Asp-box repeat protein</fullName>
    </submittedName>
</protein>
<dbReference type="InterPro" id="IPR006311">
    <property type="entry name" value="TAT_signal"/>
</dbReference>
<dbReference type="PANTHER" id="PTHR43752:SF2">
    <property type="entry name" value="BNR_ASP-BOX REPEAT FAMILY PROTEIN"/>
    <property type="match status" value="1"/>
</dbReference>
<dbReference type="RefSeq" id="WP_145372037.1">
    <property type="nucleotide sequence ID" value="NZ_CP036275.1"/>
</dbReference>